<keyword evidence="3" id="KW-0479">Metal-binding</keyword>
<dbReference type="InterPro" id="IPR058240">
    <property type="entry name" value="rSAM_sf"/>
</dbReference>
<accession>X1B670</accession>
<evidence type="ECO:0000313" key="7">
    <source>
        <dbReference type="EMBL" id="GAG90565.1"/>
    </source>
</evidence>
<dbReference type="GO" id="GO:0003824">
    <property type="term" value="F:catalytic activity"/>
    <property type="evidence" value="ECO:0007669"/>
    <property type="project" value="InterPro"/>
</dbReference>
<dbReference type="SMART" id="SM00729">
    <property type="entry name" value="Elp3"/>
    <property type="match status" value="1"/>
</dbReference>
<dbReference type="InterPro" id="IPR006638">
    <property type="entry name" value="Elp3/MiaA/NifB-like_rSAM"/>
</dbReference>
<evidence type="ECO:0000256" key="5">
    <source>
        <dbReference type="ARBA" id="ARBA00023014"/>
    </source>
</evidence>
<evidence type="ECO:0000256" key="2">
    <source>
        <dbReference type="ARBA" id="ARBA00022691"/>
    </source>
</evidence>
<dbReference type="EMBL" id="BART01028462">
    <property type="protein sequence ID" value="GAG90565.1"/>
    <property type="molecule type" value="Genomic_DNA"/>
</dbReference>
<comment type="caution">
    <text evidence="7">The sequence shown here is derived from an EMBL/GenBank/DDBJ whole genome shotgun (WGS) entry which is preliminary data.</text>
</comment>
<evidence type="ECO:0000256" key="1">
    <source>
        <dbReference type="ARBA" id="ARBA00001966"/>
    </source>
</evidence>
<proteinExistence type="predicted"/>
<name>X1B670_9ZZZZ</name>
<sequence>MDYCYDLFNATCFGLSHDMLTLNKNFVLQLCKGLLEHYNKTGRKYTWNCSSRTDCVSKELLTAMSESGCKGIFFGIESGSERIQKQIKKKLKLNQAHEIINNSCSVGIRTTVSYMTGFPDETKAELKKTLESVFITASIGAKPQMTLLSILPGTLLYFEHKDKLKYDGLLSGFTGIGTKKFLEKFIKNDPEFYSSFFYLPVKELSRPLLNFTCNLVNLVHFFAPTLMVVKESTDRGIEEILELLNIDIVSKKEHDEIVGR</sequence>
<dbReference type="GO" id="GO:0051536">
    <property type="term" value="F:iron-sulfur cluster binding"/>
    <property type="evidence" value="ECO:0007669"/>
    <property type="project" value="UniProtKB-KW"/>
</dbReference>
<protein>
    <recommendedName>
        <fullName evidence="6">Elp3/MiaA/NifB-like radical SAM core domain-containing protein</fullName>
    </recommendedName>
</protein>
<gene>
    <name evidence="7" type="ORF">S01H4_50174</name>
</gene>
<organism evidence="7">
    <name type="scientific">marine sediment metagenome</name>
    <dbReference type="NCBI Taxonomy" id="412755"/>
    <lineage>
        <taxon>unclassified sequences</taxon>
        <taxon>metagenomes</taxon>
        <taxon>ecological metagenomes</taxon>
    </lineage>
</organism>
<keyword evidence="4" id="KW-0408">Iron</keyword>
<keyword evidence="2" id="KW-0949">S-adenosyl-L-methionine</keyword>
<evidence type="ECO:0000259" key="6">
    <source>
        <dbReference type="SMART" id="SM00729"/>
    </source>
</evidence>
<dbReference type="GO" id="GO:0005829">
    <property type="term" value="C:cytosol"/>
    <property type="evidence" value="ECO:0007669"/>
    <property type="project" value="TreeGrafter"/>
</dbReference>
<dbReference type="PANTHER" id="PTHR43409:SF7">
    <property type="entry name" value="BLL1977 PROTEIN"/>
    <property type="match status" value="1"/>
</dbReference>
<dbReference type="SUPFAM" id="SSF102114">
    <property type="entry name" value="Radical SAM enzymes"/>
    <property type="match status" value="1"/>
</dbReference>
<dbReference type="PANTHER" id="PTHR43409">
    <property type="entry name" value="ANAEROBIC MAGNESIUM-PROTOPORPHYRIN IX MONOMETHYL ESTER CYCLASE-RELATED"/>
    <property type="match status" value="1"/>
</dbReference>
<evidence type="ECO:0000256" key="3">
    <source>
        <dbReference type="ARBA" id="ARBA00022723"/>
    </source>
</evidence>
<dbReference type="InterPro" id="IPR007197">
    <property type="entry name" value="rSAM"/>
</dbReference>
<dbReference type="InterPro" id="IPR023404">
    <property type="entry name" value="rSAM_horseshoe"/>
</dbReference>
<dbReference type="Gene3D" id="3.80.30.20">
    <property type="entry name" value="tm_1862 like domain"/>
    <property type="match status" value="1"/>
</dbReference>
<dbReference type="InterPro" id="IPR051198">
    <property type="entry name" value="BchE-like"/>
</dbReference>
<evidence type="ECO:0000256" key="4">
    <source>
        <dbReference type="ARBA" id="ARBA00023004"/>
    </source>
</evidence>
<reference evidence="7" key="1">
    <citation type="journal article" date="2014" name="Front. Microbiol.">
        <title>High frequency of phylogenetically diverse reductive dehalogenase-homologous genes in deep subseafloor sedimentary metagenomes.</title>
        <authorList>
            <person name="Kawai M."/>
            <person name="Futagami T."/>
            <person name="Toyoda A."/>
            <person name="Takaki Y."/>
            <person name="Nishi S."/>
            <person name="Hori S."/>
            <person name="Arai W."/>
            <person name="Tsubouchi T."/>
            <person name="Morono Y."/>
            <person name="Uchiyama I."/>
            <person name="Ito T."/>
            <person name="Fujiyama A."/>
            <person name="Inagaki F."/>
            <person name="Takami H."/>
        </authorList>
    </citation>
    <scope>NUCLEOTIDE SEQUENCE</scope>
    <source>
        <strain evidence="7">Expedition CK06-06</strain>
    </source>
</reference>
<feature type="domain" description="Elp3/MiaA/NifB-like radical SAM core" evidence="6">
    <location>
        <begin position="5"/>
        <end position="170"/>
    </location>
</feature>
<dbReference type="GO" id="GO:0046872">
    <property type="term" value="F:metal ion binding"/>
    <property type="evidence" value="ECO:0007669"/>
    <property type="project" value="UniProtKB-KW"/>
</dbReference>
<comment type="cofactor">
    <cofactor evidence="1">
        <name>[4Fe-4S] cluster</name>
        <dbReference type="ChEBI" id="CHEBI:49883"/>
    </cofactor>
</comment>
<keyword evidence="5" id="KW-0411">Iron-sulfur</keyword>
<feature type="non-terminal residue" evidence="7">
    <location>
        <position position="260"/>
    </location>
</feature>
<dbReference type="AlphaFoldDB" id="X1B670"/>
<dbReference type="Pfam" id="PF04055">
    <property type="entry name" value="Radical_SAM"/>
    <property type="match status" value="1"/>
</dbReference>